<evidence type="ECO:0000313" key="3">
    <source>
        <dbReference type="Proteomes" id="UP000247498"/>
    </source>
</evidence>
<name>A0A2V0PBK5_9CHLO</name>
<accession>A0A2V0PBK5</accession>
<gene>
    <name evidence="2" type="ORF">Rsub_10087</name>
</gene>
<protein>
    <submittedName>
        <fullName evidence="2">Uncharacterized protein</fullName>
    </submittedName>
</protein>
<evidence type="ECO:0000313" key="2">
    <source>
        <dbReference type="EMBL" id="GBF97226.1"/>
    </source>
</evidence>
<keyword evidence="3" id="KW-1185">Reference proteome</keyword>
<dbReference type="AlphaFoldDB" id="A0A2V0PBK5"/>
<evidence type="ECO:0000256" key="1">
    <source>
        <dbReference type="SAM" id="SignalP"/>
    </source>
</evidence>
<dbReference type="InParanoid" id="A0A2V0PBK5"/>
<organism evidence="2 3">
    <name type="scientific">Raphidocelis subcapitata</name>
    <dbReference type="NCBI Taxonomy" id="307507"/>
    <lineage>
        <taxon>Eukaryota</taxon>
        <taxon>Viridiplantae</taxon>
        <taxon>Chlorophyta</taxon>
        <taxon>core chlorophytes</taxon>
        <taxon>Chlorophyceae</taxon>
        <taxon>CS clade</taxon>
        <taxon>Sphaeropleales</taxon>
        <taxon>Selenastraceae</taxon>
        <taxon>Raphidocelis</taxon>
    </lineage>
</organism>
<reference evidence="2 3" key="1">
    <citation type="journal article" date="2018" name="Sci. Rep.">
        <title>Raphidocelis subcapitata (=Pseudokirchneriella subcapitata) provides an insight into genome evolution and environmental adaptations in the Sphaeropleales.</title>
        <authorList>
            <person name="Suzuki S."/>
            <person name="Yamaguchi H."/>
            <person name="Nakajima N."/>
            <person name="Kawachi M."/>
        </authorList>
    </citation>
    <scope>NUCLEOTIDE SEQUENCE [LARGE SCALE GENOMIC DNA]</scope>
    <source>
        <strain evidence="2 3">NIES-35</strain>
    </source>
</reference>
<keyword evidence="1" id="KW-0732">Signal</keyword>
<feature type="chain" id="PRO_5016074179" evidence="1">
    <location>
        <begin position="21"/>
        <end position="168"/>
    </location>
</feature>
<proteinExistence type="predicted"/>
<sequence>MAKFALSLALLALLALGSEAASFNSLCKEAGKPTKFKGKLLNGSKKVGTAQYCFVNKLSGTGYSSVKVSGVQDLRAVNFYTGDAAPQASAITVTADTNITWTPVDTGNAYYTSNFKAITQVTGAVYVDMNVKGCNGLLFGGIVTGPVGGPGVRQPASLLKLMSGSANC</sequence>
<comment type="caution">
    <text evidence="2">The sequence shown here is derived from an EMBL/GenBank/DDBJ whole genome shotgun (WGS) entry which is preliminary data.</text>
</comment>
<feature type="signal peptide" evidence="1">
    <location>
        <begin position="1"/>
        <end position="20"/>
    </location>
</feature>
<dbReference type="Proteomes" id="UP000247498">
    <property type="component" value="Unassembled WGS sequence"/>
</dbReference>
<dbReference type="EMBL" id="BDRX01000094">
    <property type="protein sequence ID" value="GBF97226.1"/>
    <property type="molecule type" value="Genomic_DNA"/>
</dbReference>